<dbReference type="EMBL" id="NRSJ01000039">
    <property type="protein sequence ID" value="MBK1706338.1"/>
    <property type="molecule type" value="Genomic_DNA"/>
</dbReference>
<keyword evidence="10" id="KW-0961">Cell wall biogenesis/degradation</keyword>
<comment type="similarity">
    <text evidence="4">Belongs to the N-acetylmuramoyl-L-alanine amidase 2 family.</text>
</comment>
<evidence type="ECO:0000256" key="12">
    <source>
        <dbReference type="ARBA" id="ARBA00042615"/>
    </source>
</evidence>
<evidence type="ECO:0000256" key="11">
    <source>
        <dbReference type="ARBA" id="ARBA00039257"/>
    </source>
</evidence>
<accession>A0AAJ0XBF7</accession>
<evidence type="ECO:0000256" key="4">
    <source>
        <dbReference type="ARBA" id="ARBA00007553"/>
    </source>
</evidence>
<dbReference type="Pfam" id="PF01510">
    <property type="entry name" value="Amidase_2"/>
    <property type="match status" value="1"/>
</dbReference>
<dbReference type="SUPFAM" id="SSF55846">
    <property type="entry name" value="N-acetylmuramoyl-L-alanine amidase-like"/>
    <property type="match status" value="1"/>
</dbReference>
<reference evidence="14" key="1">
    <citation type="submission" date="2017-08" db="EMBL/GenBank/DDBJ databases">
        <authorList>
            <person name="Imhoff J.F."/>
            <person name="Rahn T."/>
            <person name="Kuenzel S."/>
            <person name="Neulinger S.C."/>
        </authorList>
    </citation>
    <scope>NUCLEOTIDE SEQUENCE</scope>
    <source>
        <strain evidence="14">DSM 11080</strain>
    </source>
</reference>
<protein>
    <recommendedName>
        <fullName evidence="11">1,6-anhydro-N-acetylmuramyl-L-alanine amidase AmpD</fullName>
        <ecNumber evidence="5">3.5.1.28</ecNumber>
    </recommendedName>
    <alternativeName>
        <fullName evidence="12">N-acetylmuramoyl-L-alanine amidase</fullName>
    </alternativeName>
</protein>
<feature type="domain" description="N-acetylmuramoyl-L-alanine amidase" evidence="13">
    <location>
        <begin position="16"/>
        <end position="167"/>
    </location>
</feature>
<dbReference type="InterPro" id="IPR002502">
    <property type="entry name" value="Amidase_domain"/>
</dbReference>
<dbReference type="GO" id="GO:0046872">
    <property type="term" value="F:metal ion binding"/>
    <property type="evidence" value="ECO:0007669"/>
    <property type="project" value="UniProtKB-KW"/>
</dbReference>
<dbReference type="PANTHER" id="PTHR30417:SF4">
    <property type="entry name" value="1,6-ANHYDRO-N-ACETYLMURAMYL-L-ALANINE AMIDASE AMPD"/>
    <property type="match status" value="1"/>
</dbReference>
<keyword evidence="8" id="KW-0378">Hydrolase</keyword>
<dbReference type="GO" id="GO:0008745">
    <property type="term" value="F:N-acetylmuramoyl-L-alanine amidase activity"/>
    <property type="evidence" value="ECO:0007669"/>
    <property type="project" value="UniProtKB-EC"/>
</dbReference>
<evidence type="ECO:0000256" key="1">
    <source>
        <dbReference type="ARBA" id="ARBA00001561"/>
    </source>
</evidence>
<dbReference type="Gene3D" id="3.40.80.10">
    <property type="entry name" value="Peptidoglycan recognition protein-like"/>
    <property type="match status" value="1"/>
</dbReference>
<dbReference type="InterPro" id="IPR051206">
    <property type="entry name" value="NAMLAA_amidase_2"/>
</dbReference>
<evidence type="ECO:0000313" key="15">
    <source>
        <dbReference type="Proteomes" id="UP001296776"/>
    </source>
</evidence>
<evidence type="ECO:0000313" key="14">
    <source>
        <dbReference type="EMBL" id="MBK1706338.1"/>
    </source>
</evidence>
<evidence type="ECO:0000256" key="6">
    <source>
        <dbReference type="ARBA" id="ARBA00022490"/>
    </source>
</evidence>
<comment type="caution">
    <text evidence="14">The sequence shown here is derived from an EMBL/GenBank/DDBJ whole genome shotgun (WGS) entry which is preliminary data.</text>
</comment>
<dbReference type="NCBIfam" id="NF008758">
    <property type="entry name" value="PRK11789.1"/>
    <property type="match status" value="1"/>
</dbReference>
<dbReference type="EC" id="3.5.1.28" evidence="5"/>
<dbReference type="GO" id="GO:0005737">
    <property type="term" value="C:cytoplasm"/>
    <property type="evidence" value="ECO:0007669"/>
    <property type="project" value="UniProtKB-SubCell"/>
</dbReference>
<dbReference type="GO" id="GO:0071555">
    <property type="term" value="P:cell wall organization"/>
    <property type="evidence" value="ECO:0007669"/>
    <property type="project" value="UniProtKB-KW"/>
</dbReference>
<proteinExistence type="inferred from homology"/>
<evidence type="ECO:0000256" key="10">
    <source>
        <dbReference type="ARBA" id="ARBA00023316"/>
    </source>
</evidence>
<keyword evidence="9" id="KW-0862">Zinc</keyword>
<keyword evidence="7" id="KW-0479">Metal-binding</keyword>
<evidence type="ECO:0000256" key="7">
    <source>
        <dbReference type="ARBA" id="ARBA00022723"/>
    </source>
</evidence>
<comment type="cofactor">
    <cofactor evidence="2">
        <name>Zn(2+)</name>
        <dbReference type="ChEBI" id="CHEBI:29105"/>
    </cofactor>
</comment>
<dbReference type="GO" id="GO:0009254">
    <property type="term" value="P:peptidoglycan turnover"/>
    <property type="evidence" value="ECO:0007669"/>
    <property type="project" value="TreeGrafter"/>
</dbReference>
<evidence type="ECO:0000259" key="13">
    <source>
        <dbReference type="SMART" id="SM00644"/>
    </source>
</evidence>
<gene>
    <name evidence="14" type="ORF">CKO40_17740</name>
</gene>
<dbReference type="AlphaFoldDB" id="A0AAJ0XBF7"/>
<dbReference type="SMART" id="SM00644">
    <property type="entry name" value="Ami_2"/>
    <property type="match status" value="1"/>
</dbReference>
<organism evidence="14 15">
    <name type="scientific">Halochromatium glycolicum</name>
    <dbReference type="NCBI Taxonomy" id="85075"/>
    <lineage>
        <taxon>Bacteria</taxon>
        <taxon>Pseudomonadati</taxon>
        <taxon>Pseudomonadota</taxon>
        <taxon>Gammaproteobacteria</taxon>
        <taxon>Chromatiales</taxon>
        <taxon>Chromatiaceae</taxon>
        <taxon>Halochromatium</taxon>
    </lineage>
</organism>
<name>A0AAJ0XBF7_9GAMM</name>
<keyword evidence="6" id="KW-0963">Cytoplasm</keyword>
<dbReference type="GO" id="GO:0009253">
    <property type="term" value="P:peptidoglycan catabolic process"/>
    <property type="evidence" value="ECO:0007669"/>
    <property type="project" value="InterPro"/>
</dbReference>
<evidence type="ECO:0000256" key="2">
    <source>
        <dbReference type="ARBA" id="ARBA00001947"/>
    </source>
</evidence>
<evidence type="ECO:0000256" key="3">
    <source>
        <dbReference type="ARBA" id="ARBA00004496"/>
    </source>
</evidence>
<evidence type="ECO:0000256" key="5">
    <source>
        <dbReference type="ARBA" id="ARBA00011901"/>
    </source>
</evidence>
<dbReference type="CDD" id="cd06583">
    <property type="entry name" value="PGRP"/>
    <property type="match status" value="1"/>
</dbReference>
<evidence type="ECO:0000256" key="9">
    <source>
        <dbReference type="ARBA" id="ARBA00022833"/>
    </source>
</evidence>
<evidence type="ECO:0000256" key="8">
    <source>
        <dbReference type="ARBA" id="ARBA00022801"/>
    </source>
</evidence>
<dbReference type="Proteomes" id="UP001296776">
    <property type="component" value="Unassembled WGS sequence"/>
</dbReference>
<dbReference type="PANTHER" id="PTHR30417">
    <property type="entry name" value="N-ACETYLMURAMOYL-L-ALANINE AMIDASE AMID"/>
    <property type="match status" value="1"/>
</dbReference>
<reference evidence="14" key="2">
    <citation type="journal article" date="2020" name="Microorganisms">
        <title>Osmotic Adaptation and Compatible Solute Biosynthesis of Phototrophic Bacteria as Revealed from Genome Analyses.</title>
        <authorList>
            <person name="Imhoff J.F."/>
            <person name="Rahn T."/>
            <person name="Kunzel S."/>
            <person name="Keller A."/>
            <person name="Neulinger S.C."/>
        </authorList>
    </citation>
    <scope>NUCLEOTIDE SEQUENCE</scope>
    <source>
        <strain evidence="14">DSM 11080</strain>
    </source>
</reference>
<sequence>MIDADGRLAIARWRPSPNADERPRGVEPDLLVIHSISLPPGEFGGPWIEQLFCNQLDLDAHPYFATLAGLRVSAHLVIRRDGELLQFVALHRRAWHAGRSSFRGRPECNDYAIGIELEGTDQTPFSDAQYRQLARVTGLIRTGYPAITADRITGHQNIAPGRKTDPGPTFDWERYLAAVPARVTPPTD</sequence>
<dbReference type="InterPro" id="IPR036505">
    <property type="entry name" value="Amidase/PGRP_sf"/>
</dbReference>
<comment type="catalytic activity">
    <reaction evidence="1">
        <text>Hydrolyzes the link between N-acetylmuramoyl residues and L-amino acid residues in certain cell-wall glycopeptides.</text>
        <dbReference type="EC" id="3.5.1.28"/>
    </reaction>
</comment>
<keyword evidence="15" id="KW-1185">Reference proteome</keyword>
<comment type="subcellular location">
    <subcellularLocation>
        <location evidence="3">Cytoplasm</location>
    </subcellularLocation>
</comment>